<evidence type="ECO:0000313" key="2">
    <source>
        <dbReference type="EMBL" id="BBH17703.1"/>
    </source>
</evidence>
<accession>A0A3G9IZ89</accession>
<reference evidence="2 3" key="1">
    <citation type="submission" date="2018-11" db="EMBL/GenBank/DDBJ databases">
        <title>Complete genome sequence of Nocardioides baekrokdamisoli strain KCTC 39748.</title>
        <authorList>
            <person name="Kang S.W."/>
            <person name="Lee K.C."/>
            <person name="Kim K.K."/>
            <person name="Kim J.S."/>
            <person name="Kim D.S."/>
            <person name="Ko S.H."/>
            <person name="Yang S.H."/>
            <person name="Shin Y.K."/>
            <person name="Lee J.S."/>
        </authorList>
    </citation>
    <scope>NUCLEOTIDE SEQUENCE [LARGE SCALE GENOMIC DNA]</scope>
    <source>
        <strain evidence="2 3">KCTC 39748</strain>
    </source>
</reference>
<dbReference type="AlphaFoldDB" id="A0A3G9IZ89"/>
<feature type="domain" description="Putative Flp pilus-assembly TadG-like N-terminal" evidence="1">
    <location>
        <begin position="9"/>
        <end position="55"/>
    </location>
</feature>
<organism evidence="2 3">
    <name type="scientific">Nocardioides baekrokdamisoli</name>
    <dbReference type="NCBI Taxonomy" id="1804624"/>
    <lineage>
        <taxon>Bacteria</taxon>
        <taxon>Bacillati</taxon>
        <taxon>Actinomycetota</taxon>
        <taxon>Actinomycetes</taxon>
        <taxon>Propionibacteriales</taxon>
        <taxon>Nocardioidaceae</taxon>
        <taxon>Nocardioides</taxon>
    </lineage>
</organism>
<evidence type="ECO:0000259" key="1">
    <source>
        <dbReference type="Pfam" id="PF13400"/>
    </source>
</evidence>
<protein>
    <recommendedName>
        <fullName evidence="1">Putative Flp pilus-assembly TadG-like N-terminal domain-containing protein</fullName>
    </recommendedName>
</protein>
<keyword evidence="3" id="KW-1185">Reference proteome</keyword>
<dbReference type="NCBIfam" id="TIGR03816">
    <property type="entry name" value="tadE_like_DECH"/>
    <property type="match status" value="1"/>
</dbReference>
<sequence length="114" mass="11308">MRSMLTDRGSATMFVAVALTVVLFAGLAVATVNGLVVVHRRAQSAADLAALAGAGALMTASDPCAAAGRIAAANGATVEDCQPTPDAVTVVVSVPGPEMVGGLVRLRAHARAGR</sequence>
<gene>
    <name evidence="2" type="ORF">Back2_19900</name>
</gene>
<dbReference type="KEGG" id="nbe:Back2_19900"/>
<dbReference type="EMBL" id="AP019307">
    <property type="protein sequence ID" value="BBH17703.1"/>
    <property type="molecule type" value="Genomic_DNA"/>
</dbReference>
<proteinExistence type="predicted"/>
<dbReference type="InterPro" id="IPR021202">
    <property type="entry name" value="Rv3654c-like"/>
</dbReference>
<evidence type="ECO:0000313" key="3">
    <source>
        <dbReference type="Proteomes" id="UP000271573"/>
    </source>
</evidence>
<dbReference type="InterPro" id="IPR028087">
    <property type="entry name" value="Tad_N"/>
</dbReference>
<dbReference type="Pfam" id="PF13400">
    <property type="entry name" value="Tad"/>
    <property type="match status" value="1"/>
</dbReference>
<dbReference type="Proteomes" id="UP000271573">
    <property type="component" value="Chromosome"/>
</dbReference>
<name>A0A3G9IZ89_9ACTN</name>